<comment type="similarity">
    <text evidence="10">Belongs to the ZAR1 family.</text>
</comment>
<feature type="compositionally biased region" description="Polar residues" evidence="13">
    <location>
        <begin position="153"/>
        <end position="173"/>
    </location>
</feature>
<gene>
    <name evidence="15 17" type="primary">ZAR1L</name>
</gene>
<reference evidence="15" key="4">
    <citation type="submission" date="2025-09" db="UniProtKB">
        <authorList>
            <consortium name="Ensembl"/>
        </authorList>
    </citation>
    <scope>IDENTIFICATION</scope>
</reference>
<proteinExistence type="inferred from homology"/>
<keyword evidence="3" id="KW-0963">Cytoplasm</keyword>
<evidence type="ECO:0000256" key="8">
    <source>
        <dbReference type="ARBA" id="ARBA00022884"/>
    </source>
</evidence>
<dbReference type="RefSeq" id="XP_020920840.1">
    <property type="nucleotide sequence ID" value="XM_021065181.1"/>
</dbReference>
<dbReference type="STRING" id="9823.ENSSSCP00000047150"/>
<dbReference type="InParanoid" id="A0A287AST9"/>
<evidence type="ECO:0000259" key="14">
    <source>
        <dbReference type="SMART" id="SM01328"/>
    </source>
</evidence>
<dbReference type="GO" id="GO:0006412">
    <property type="term" value="P:translation"/>
    <property type="evidence" value="ECO:0000318"/>
    <property type="project" value="GO_Central"/>
</dbReference>
<dbReference type="AlphaFoldDB" id="A0A287AST9"/>
<evidence type="ECO:0000256" key="4">
    <source>
        <dbReference type="ARBA" id="ARBA00022723"/>
    </source>
</evidence>
<accession>A0A287AST9</accession>
<evidence type="ECO:0000256" key="10">
    <source>
        <dbReference type="ARBA" id="ARBA00034699"/>
    </source>
</evidence>
<dbReference type="Pfam" id="PF13695">
    <property type="entry name" value="Zn_ribbon_3CxxC"/>
    <property type="match status" value="1"/>
</dbReference>
<keyword evidence="6" id="KW-0221">Differentiation</keyword>
<evidence type="ECO:0000256" key="6">
    <source>
        <dbReference type="ARBA" id="ARBA00022782"/>
    </source>
</evidence>
<dbReference type="GeneTree" id="ENSGT00390000012305"/>
<keyword evidence="4" id="KW-0479">Metal-binding</keyword>
<dbReference type="GlyGen" id="A0A287AST9">
    <property type="glycosylation" value="1 site"/>
</dbReference>
<sequence>MNLNQLVWRKRGRLKMEGKIRTQTNCPGILRCAWAPGGRMERFVRVPYSLYPGYGNTLPLGHPGLAEHKQPDWRQNNGPPAFLARPGLLVPSNAADYCVDPRRRAQLKAILSQMNPSLSLRLCKANTKEVGVQVSPPVDKSVQCSLGPRTLHSRSPWSGPGQQAPGSAWGVSSSVMDRKGVGLLRKDGEHEERKALSGLAEPGQQPPPPPPPTPSSEEDQREECHQHDASGEEDASSPEERQDKQAQGGGGAPFRPKPTFQFLEPKYGYFHCKDCKTRWESAYVWCISGTNKVYFKQLCCKCQKSFNPYRVEAIQCQTCSKSRCSCPQKKRHIDLRKPHRQELCGRCKDKRFSCGNIYNFKYIARQGVHLVQDT</sequence>
<reference evidence="15" key="2">
    <citation type="journal article" date="2020" name="Gigascience">
        <title>An improved pig reference genome sequence to enable pig genetics and genomics research.</title>
        <authorList>
            <person name="Warr A."/>
            <person name="Affara N."/>
            <person name="Aken B."/>
            <person name="Beiki H."/>
            <person name="Bickhart D.M."/>
            <person name="Billis K."/>
            <person name="Chow W."/>
            <person name="Eory L."/>
            <person name="Finlayson H.A."/>
            <person name="Flicek P."/>
            <person name="Giron C.G."/>
            <person name="Griffin D.K."/>
            <person name="Hall R."/>
            <person name="Hannum G."/>
            <person name="Hourlier T."/>
            <person name="Howe K."/>
            <person name="Hume D.A."/>
            <person name="Izuogu O."/>
            <person name="Kim K."/>
            <person name="Koren S."/>
            <person name="Liu H."/>
            <person name="Manchanda N."/>
            <person name="Martin F.J."/>
            <person name="Nonneman D.J."/>
            <person name="O'Connor R.E."/>
            <person name="Phillippy A.M."/>
            <person name="Rohrer G.A."/>
            <person name="Rosen B.D."/>
            <person name="Rund L.A."/>
            <person name="Sargent C.A."/>
            <person name="Schook L.B."/>
            <person name="Schroeder S.G."/>
            <person name="Schwartz A.S."/>
            <person name="Skinner B.M."/>
            <person name="Talbot R."/>
            <person name="Tseng E."/>
            <person name="Tuggle C.K."/>
            <person name="Watson M."/>
            <person name="Smith T.P.L."/>
            <person name="Archibald A.L."/>
        </authorList>
    </citation>
    <scope>NUCLEOTIDE SEQUENCE [LARGE SCALE GENOMIC DNA]</scope>
    <source>
        <strain evidence="15">Duroc</strain>
    </source>
</reference>
<dbReference type="GeneID" id="100156191"/>
<comment type="subunit">
    <text evidence="11">Interacts with YBX2.</text>
</comment>
<feature type="region of interest" description="Disordered" evidence="13">
    <location>
        <begin position="129"/>
        <end position="173"/>
    </location>
</feature>
<dbReference type="Proteomes" id="UP000008227">
    <property type="component" value="Chromosome 11"/>
</dbReference>
<evidence type="ECO:0000256" key="2">
    <source>
        <dbReference type="ARBA" id="ARBA00022473"/>
    </source>
</evidence>
<evidence type="ECO:0000313" key="17">
    <source>
        <dbReference type="VGNC" id="VGNC:95052"/>
    </source>
</evidence>
<dbReference type="GO" id="GO:0005737">
    <property type="term" value="C:cytoplasm"/>
    <property type="evidence" value="ECO:0000318"/>
    <property type="project" value="GO_Central"/>
</dbReference>
<dbReference type="FunCoup" id="A0A287AST9">
    <property type="interactions" value="7"/>
</dbReference>
<dbReference type="Bgee" id="ENSSSCG00000034291">
    <property type="expression patterns" value="Expressed in oocyte and 4 other cell types or tissues"/>
</dbReference>
<comment type="function">
    <text evidence="12">mRNA-binding protein required for maternal mRNA storage, translation and degradation during oocyte maturation. Probably promotes formation of some phase-separated membraneless compartment that stores maternal mRNAs in oocytes: acts by undergoing liquid-liquid phase separation upon binding to maternal mRNAs. Binds to the 3'-UTR of maternal mRNAs, inhibiting their translation.</text>
</comment>
<evidence type="ECO:0000256" key="12">
    <source>
        <dbReference type="ARBA" id="ARBA00049576"/>
    </source>
</evidence>
<evidence type="ECO:0000256" key="3">
    <source>
        <dbReference type="ARBA" id="ARBA00022490"/>
    </source>
</evidence>
<feature type="domain" description="3CxxC-type" evidence="14">
    <location>
        <begin position="265"/>
        <end position="350"/>
    </location>
</feature>
<name>A0A287AST9_PIG</name>
<comment type="subcellular location">
    <subcellularLocation>
        <location evidence="1">Cytoplasm</location>
        <location evidence="1">Cytoplasmic ribonucleoprotein granule</location>
    </subcellularLocation>
</comment>
<dbReference type="VGNC" id="VGNC:95052">
    <property type="gene designation" value="ZAR1L"/>
</dbReference>
<reference evidence="16" key="1">
    <citation type="submission" date="2009-11" db="EMBL/GenBank/DDBJ databases">
        <authorList>
            <consortium name="Porcine genome sequencing project"/>
        </authorList>
    </citation>
    <scope>NUCLEOTIDE SEQUENCE [LARGE SCALE GENOMIC DNA]</scope>
    <source>
        <strain evidence="16">Duroc</strain>
    </source>
</reference>
<reference evidence="15" key="3">
    <citation type="submission" date="2025-08" db="UniProtKB">
        <authorList>
            <consortium name="Ensembl"/>
        </authorList>
    </citation>
    <scope>IDENTIFICATION</scope>
</reference>
<keyword evidence="5" id="KW-0863">Zinc-finger</keyword>
<protein>
    <submittedName>
        <fullName evidence="15">Zygote arrest 1 like</fullName>
    </submittedName>
</protein>
<evidence type="ECO:0000313" key="16">
    <source>
        <dbReference type="Proteomes" id="UP000008227"/>
    </source>
</evidence>
<keyword evidence="16" id="KW-1185">Reference proteome</keyword>
<organism evidence="15 16">
    <name type="scientific">Sus scrofa</name>
    <name type="common">Pig</name>
    <dbReference type="NCBI Taxonomy" id="9823"/>
    <lineage>
        <taxon>Eukaryota</taxon>
        <taxon>Metazoa</taxon>
        <taxon>Chordata</taxon>
        <taxon>Craniata</taxon>
        <taxon>Vertebrata</taxon>
        <taxon>Euteleostomi</taxon>
        <taxon>Mammalia</taxon>
        <taxon>Eutheria</taxon>
        <taxon>Laurasiatheria</taxon>
        <taxon>Artiodactyla</taxon>
        <taxon>Suina</taxon>
        <taxon>Suidae</taxon>
        <taxon>Sus</taxon>
    </lineage>
</organism>
<dbReference type="GO" id="GO:0036464">
    <property type="term" value="C:cytoplasmic ribonucleoprotein granule"/>
    <property type="evidence" value="ECO:0007669"/>
    <property type="project" value="UniProtKB-SubCell"/>
</dbReference>
<dbReference type="CTD" id="646799"/>
<dbReference type="GO" id="GO:0003729">
    <property type="term" value="F:mRNA binding"/>
    <property type="evidence" value="ECO:0007669"/>
    <property type="project" value="UniProtKB-ARBA"/>
</dbReference>
<dbReference type="GO" id="GO:0048477">
    <property type="term" value="P:oogenesis"/>
    <property type="evidence" value="ECO:0007669"/>
    <property type="project" value="UniProtKB-KW"/>
</dbReference>
<keyword evidence="7" id="KW-0862">Zinc</keyword>
<keyword evidence="2" id="KW-0217">Developmental protein</keyword>
<evidence type="ECO:0000256" key="5">
    <source>
        <dbReference type="ARBA" id="ARBA00022771"/>
    </source>
</evidence>
<keyword evidence="8" id="KW-0694">RNA-binding</keyword>
<dbReference type="OMA" id="KFSCGNI"/>
<evidence type="ECO:0000256" key="1">
    <source>
        <dbReference type="ARBA" id="ARBA00004331"/>
    </source>
</evidence>
<dbReference type="PANTHER" id="PTHR31054:SF5">
    <property type="entry name" value="PROTEIN ZAR1-LIKE"/>
    <property type="match status" value="1"/>
</dbReference>
<dbReference type="SMART" id="SM01328">
    <property type="entry name" value="zf-3CxxC"/>
    <property type="match status" value="1"/>
</dbReference>
<dbReference type="GO" id="GO:0008270">
    <property type="term" value="F:zinc ion binding"/>
    <property type="evidence" value="ECO:0007669"/>
    <property type="project" value="UniProtKB-KW"/>
</dbReference>
<evidence type="ECO:0000256" key="7">
    <source>
        <dbReference type="ARBA" id="ARBA00022833"/>
    </source>
</evidence>
<dbReference type="Ensembl" id="ENSSSCT00000060686.3">
    <property type="protein sequence ID" value="ENSSSCP00000047150.1"/>
    <property type="gene ID" value="ENSSSCG00000034291.3"/>
</dbReference>
<dbReference type="OrthoDB" id="9885288at2759"/>
<dbReference type="GO" id="GO:0017148">
    <property type="term" value="P:negative regulation of translation"/>
    <property type="evidence" value="ECO:0007669"/>
    <property type="project" value="UniProtKB-ARBA"/>
</dbReference>
<feature type="region of interest" description="Disordered" evidence="13">
    <location>
        <begin position="190"/>
        <end position="257"/>
    </location>
</feature>
<dbReference type="InterPro" id="IPR026775">
    <property type="entry name" value="Zar1"/>
</dbReference>
<evidence type="ECO:0000256" key="13">
    <source>
        <dbReference type="SAM" id="MobiDB-lite"/>
    </source>
</evidence>
<keyword evidence="9" id="KW-0896">Oogenesis</keyword>
<dbReference type="InterPro" id="IPR027377">
    <property type="entry name" value="ZAR1/RTP1-5-like_Znf-3CxxC"/>
</dbReference>
<feature type="compositionally biased region" description="Pro residues" evidence="13">
    <location>
        <begin position="204"/>
        <end position="214"/>
    </location>
</feature>
<dbReference type="PANTHER" id="PTHR31054">
    <property type="entry name" value="ZYGOTE ARREST PROTEIN 1-LIKE ISOFORM X1"/>
    <property type="match status" value="1"/>
</dbReference>
<evidence type="ECO:0000256" key="9">
    <source>
        <dbReference type="ARBA" id="ARBA00022943"/>
    </source>
</evidence>
<evidence type="ECO:0000313" key="15">
    <source>
        <dbReference type="Ensembl" id="ENSSSCP00000047150.1"/>
    </source>
</evidence>
<evidence type="ECO:0000256" key="11">
    <source>
        <dbReference type="ARBA" id="ARBA00034786"/>
    </source>
</evidence>